<dbReference type="GeneTree" id="ENSGT00990000204496"/>
<dbReference type="GO" id="GO:0005615">
    <property type="term" value="C:extracellular space"/>
    <property type="evidence" value="ECO:0007669"/>
    <property type="project" value="InterPro"/>
</dbReference>
<dbReference type="GO" id="GO:0009267">
    <property type="term" value="P:cellular response to starvation"/>
    <property type="evidence" value="ECO:0007669"/>
    <property type="project" value="InterPro"/>
</dbReference>
<dbReference type="InterPro" id="IPR036722">
    <property type="entry name" value="CART_C_sf"/>
</dbReference>
<dbReference type="GO" id="GO:0043410">
    <property type="term" value="P:positive regulation of MAPK cascade"/>
    <property type="evidence" value="ECO:0007669"/>
    <property type="project" value="InterPro"/>
</dbReference>
<dbReference type="SUPFAM" id="SSF64546">
    <property type="entry name" value="Satiety factor CART (cocaine and amphetamine regulated transcript)"/>
    <property type="match status" value="1"/>
</dbReference>
<dbReference type="GO" id="GO:0008343">
    <property type="term" value="P:adult feeding behavior"/>
    <property type="evidence" value="ECO:0007669"/>
    <property type="project" value="InterPro"/>
</dbReference>
<keyword evidence="4" id="KW-1015">Disulfide bond</keyword>
<feature type="signal peptide" evidence="5">
    <location>
        <begin position="1"/>
        <end position="25"/>
    </location>
</feature>
<evidence type="ECO:0000256" key="2">
    <source>
        <dbReference type="ARBA" id="ARBA00005294"/>
    </source>
</evidence>
<dbReference type="Ensembl" id="ENSSFOT00015008087.2">
    <property type="protein sequence ID" value="ENSSFOP00015007972.2"/>
    <property type="gene ID" value="ENSSFOG00015005225.2"/>
</dbReference>
<dbReference type="AlphaFoldDB" id="A0A8C9QZY0"/>
<dbReference type="PANTHER" id="PTHR16655">
    <property type="entry name" value="COCAINE AND AMPHETAMINE REGULATED TRANSCRIPT PROTEIN"/>
    <property type="match status" value="1"/>
</dbReference>
<dbReference type="Gene3D" id="4.10.40.30">
    <property type="entry name" value="CART, C-terminal domain"/>
    <property type="match status" value="1"/>
</dbReference>
<dbReference type="Proteomes" id="UP000694397">
    <property type="component" value="Chromosome 23"/>
</dbReference>
<keyword evidence="3" id="KW-0964">Secreted</keyword>
<accession>A0A8C9QZY0</accession>
<dbReference type="GO" id="GO:0005184">
    <property type="term" value="F:neuropeptide hormone activity"/>
    <property type="evidence" value="ECO:0007669"/>
    <property type="project" value="InterPro"/>
</dbReference>
<evidence type="ECO:0000256" key="1">
    <source>
        <dbReference type="ARBA" id="ARBA00004613"/>
    </source>
</evidence>
<sequence>MAKVLALLLALVCAPNLLLFDGSVSDPCVTSTALIICALQLDVLRNVLEGLQKKRLSVLQRRYRRLPGVCKRLRRRLIKILCNVGDFCSVKRGARHGQLCDCPRGSKCNYFFLKCL</sequence>
<dbReference type="Pfam" id="PF06373">
    <property type="entry name" value="CART"/>
    <property type="match status" value="1"/>
</dbReference>
<evidence type="ECO:0000256" key="3">
    <source>
        <dbReference type="ARBA" id="ARBA00022525"/>
    </source>
</evidence>
<keyword evidence="7" id="KW-1185">Reference proteome</keyword>
<dbReference type="OrthoDB" id="8911843at2759"/>
<proteinExistence type="inferred from homology"/>
<dbReference type="GO" id="GO:0032099">
    <property type="term" value="P:negative regulation of appetite"/>
    <property type="evidence" value="ECO:0007669"/>
    <property type="project" value="InterPro"/>
</dbReference>
<keyword evidence="5" id="KW-0732">Signal</keyword>
<evidence type="ECO:0000256" key="5">
    <source>
        <dbReference type="SAM" id="SignalP"/>
    </source>
</evidence>
<name>A0A8C9QZY0_SCLFO</name>
<evidence type="ECO:0000313" key="6">
    <source>
        <dbReference type="Ensembl" id="ENSSFOP00015007972.2"/>
    </source>
</evidence>
<protein>
    <submittedName>
        <fullName evidence="6">Si:ch211-191i18.4</fullName>
    </submittedName>
</protein>
<feature type="chain" id="PRO_5034285528" evidence="5">
    <location>
        <begin position="26"/>
        <end position="116"/>
    </location>
</feature>
<organism evidence="6 7">
    <name type="scientific">Scleropages formosus</name>
    <name type="common">Asian bonytongue</name>
    <name type="synonym">Osteoglossum formosum</name>
    <dbReference type="NCBI Taxonomy" id="113540"/>
    <lineage>
        <taxon>Eukaryota</taxon>
        <taxon>Metazoa</taxon>
        <taxon>Chordata</taxon>
        <taxon>Craniata</taxon>
        <taxon>Vertebrata</taxon>
        <taxon>Euteleostomi</taxon>
        <taxon>Actinopterygii</taxon>
        <taxon>Neopterygii</taxon>
        <taxon>Teleostei</taxon>
        <taxon>Osteoglossocephala</taxon>
        <taxon>Osteoglossomorpha</taxon>
        <taxon>Osteoglossiformes</taxon>
        <taxon>Osteoglossidae</taxon>
        <taxon>Scleropages</taxon>
    </lineage>
</organism>
<reference evidence="6 7" key="1">
    <citation type="submission" date="2019-04" db="EMBL/GenBank/DDBJ databases">
        <authorList>
            <consortium name="Wellcome Sanger Institute Data Sharing"/>
        </authorList>
    </citation>
    <scope>NUCLEOTIDE SEQUENCE [LARGE SCALE GENOMIC DNA]</scope>
</reference>
<reference evidence="6" key="3">
    <citation type="submission" date="2025-09" db="UniProtKB">
        <authorList>
            <consortium name="Ensembl"/>
        </authorList>
    </citation>
    <scope>IDENTIFICATION</scope>
</reference>
<reference evidence="6" key="2">
    <citation type="submission" date="2025-08" db="UniProtKB">
        <authorList>
            <consortium name="Ensembl"/>
        </authorList>
    </citation>
    <scope>IDENTIFICATION</scope>
</reference>
<evidence type="ECO:0000256" key="4">
    <source>
        <dbReference type="ARBA" id="ARBA00023157"/>
    </source>
</evidence>
<dbReference type="GO" id="GO:0007186">
    <property type="term" value="P:G protein-coupled receptor signaling pathway"/>
    <property type="evidence" value="ECO:0007669"/>
    <property type="project" value="InterPro"/>
</dbReference>
<evidence type="ECO:0000313" key="7">
    <source>
        <dbReference type="Proteomes" id="UP000694397"/>
    </source>
</evidence>
<comment type="subcellular location">
    <subcellularLocation>
        <location evidence="1">Secreted</location>
    </subcellularLocation>
</comment>
<comment type="similarity">
    <text evidence="2">Belongs to the CART family.</text>
</comment>
<dbReference type="InterPro" id="IPR009106">
    <property type="entry name" value="CART"/>
</dbReference>